<dbReference type="PROSITE" id="PS50071">
    <property type="entry name" value="HOMEOBOX_2"/>
    <property type="match status" value="1"/>
</dbReference>
<dbReference type="SMART" id="SM00389">
    <property type="entry name" value="HOX"/>
    <property type="match status" value="1"/>
</dbReference>
<evidence type="ECO:0000256" key="1">
    <source>
        <dbReference type="ARBA" id="ARBA00004123"/>
    </source>
</evidence>
<keyword evidence="2 3" id="KW-0371">Homeobox</keyword>
<dbReference type="InterPro" id="IPR009057">
    <property type="entry name" value="Homeodomain-like_sf"/>
</dbReference>
<proteinExistence type="predicted"/>
<sequence>MTPTGRSTDFEKMTKNSSLVRKPWMKKCLFTVRFPDEGDSWKVAQNFAQKTTIAAAIRCILEPELGTVWVDVNRFDTGSNRLVWLSEMKVCTEYCVNGERYELRCWKERPAIRGWWSLVVSRPQHLGTNSSVTTVRSKKFSTAESTTETYISDADDQKASTRSLGYSLRPEDPNYDADRHNYLLKTFDVIATPSPEVIEDIAGRLKMSTHRVRKWFTNRKAHMTSKELRKNKEAFC</sequence>
<evidence type="ECO:0000313" key="6">
    <source>
        <dbReference type="Proteomes" id="UP001175271"/>
    </source>
</evidence>
<dbReference type="GO" id="GO:0003677">
    <property type="term" value="F:DNA binding"/>
    <property type="evidence" value="ECO:0007669"/>
    <property type="project" value="UniProtKB-UniRule"/>
</dbReference>
<reference evidence="5" key="1">
    <citation type="submission" date="2023-06" db="EMBL/GenBank/DDBJ databases">
        <title>Genomic analysis of the entomopathogenic nematode Steinernema hermaphroditum.</title>
        <authorList>
            <person name="Schwarz E.M."/>
            <person name="Heppert J.K."/>
            <person name="Baniya A."/>
            <person name="Schwartz H.T."/>
            <person name="Tan C.-H."/>
            <person name="Antoshechkin I."/>
            <person name="Sternberg P.W."/>
            <person name="Goodrich-Blair H."/>
            <person name="Dillman A.R."/>
        </authorList>
    </citation>
    <scope>NUCLEOTIDE SEQUENCE</scope>
    <source>
        <strain evidence="5">PS9179</strain>
        <tissue evidence="5">Whole animal</tissue>
    </source>
</reference>
<dbReference type="GO" id="GO:0005634">
    <property type="term" value="C:nucleus"/>
    <property type="evidence" value="ECO:0007669"/>
    <property type="project" value="UniProtKB-SubCell"/>
</dbReference>
<evidence type="ECO:0000259" key="4">
    <source>
        <dbReference type="PROSITE" id="PS50071"/>
    </source>
</evidence>
<accession>A0AA39M5S3</accession>
<dbReference type="SUPFAM" id="SSF46689">
    <property type="entry name" value="Homeodomain-like"/>
    <property type="match status" value="1"/>
</dbReference>
<dbReference type="Gene3D" id="1.10.10.60">
    <property type="entry name" value="Homeodomain-like"/>
    <property type="match status" value="1"/>
</dbReference>
<keyword evidence="6" id="KW-1185">Reference proteome</keyword>
<dbReference type="InterPro" id="IPR001356">
    <property type="entry name" value="HD"/>
</dbReference>
<dbReference type="Pfam" id="PF00046">
    <property type="entry name" value="Homeodomain"/>
    <property type="match status" value="1"/>
</dbReference>
<feature type="DNA-binding region" description="Homeobox" evidence="2">
    <location>
        <begin position="168"/>
        <end position="227"/>
    </location>
</feature>
<evidence type="ECO:0000256" key="2">
    <source>
        <dbReference type="PROSITE-ProRule" id="PRU00108"/>
    </source>
</evidence>
<name>A0AA39M5S3_9BILA</name>
<dbReference type="EMBL" id="JAUCMV010000001">
    <property type="protein sequence ID" value="KAK0422656.1"/>
    <property type="molecule type" value="Genomic_DNA"/>
</dbReference>
<keyword evidence="2 3" id="KW-0539">Nucleus</keyword>
<protein>
    <recommendedName>
        <fullName evidence="4">Homeobox domain-containing protein</fullName>
    </recommendedName>
</protein>
<dbReference type="AlphaFoldDB" id="A0AA39M5S3"/>
<comment type="caution">
    <text evidence="5">The sequence shown here is derived from an EMBL/GenBank/DDBJ whole genome shotgun (WGS) entry which is preliminary data.</text>
</comment>
<evidence type="ECO:0000256" key="3">
    <source>
        <dbReference type="RuleBase" id="RU000682"/>
    </source>
</evidence>
<dbReference type="CDD" id="cd00086">
    <property type="entry name" value="homeodomain"/>
    <property type="match status" value="1"/>
</dbReference>
<evidence type="ECO:0000313" key="5">
    <source>
        <dbReference type="EMBL" id="KAK0422656.1"/>
    </source>
</evidence>
<comment type="subcellular location">
    <subcellularLocation>
        <location evidence="1 2 3">Nucleus</location>
    </subcellularLocation>
</comment>
<organism evidence="5 6">
    <name type="scientific">Steinernema hermaphroditum</name>
    <dbReference type="NCBI Taxonomy" id="289476"/>
    <lineage>
        <taxon>Eukaryota</taxon>
        <taxon>Metazoa</taxon>
        <taxon>Ecdysozoa</taxon>
        <taxon>Nematoda</taxon>
        <taxon>Chromadorea</taxon>
        <taxon>Rhabditida</taxon>
        <taxon>Tylenchina</taxon>
        <taxon>Panagrolaimomorpha</taxon>
        <taxon>Strongyloidoidea</taxon>
        <taxon>Steinernematidae</taxon>
        <taxon>Steinernema</taxon>
    </lineage>
</organism>
<gene>
    <name evidence="5" type="ORF">QR680_007703</name>
</gene>
<keyword evidence="2 3" id="KW-0238">DNA-binding</keyword>
<feature type="domain" description="Homeobox" evidence="4">
    <location>
        <begin position="166"/>
        <end position="226"/>
    </location>
</feature>
<dbReference type="Proteomes" id="UP001175271">
    <property type="component" value="Unassembled WGS sequence"/>
</dbReference>